<dbReference type="PROSITE" id="PS51257">
    <property type="entry name" value="PROKAR_LIPOPROTEIN"/>
    <property type="match status" value="1"/>
</dbReference>
<evidence type="ECO:0000313" key="1">
    <source>
        <dbReference type="EMBL" id="MBS2097437.1"/>
    </source>
</evidence>
<sequence>MKKGFLILTLGALVLSSCNEINTLTLEDHQGAFILNKGNSETSTISRFNYETEEVTNNIFQENNNGQQLGAGATTFTIKPNEDYTKGKGYIVFPEAGSIDMINMETYKIEGSIDGLSYPTDIVLANENTAYVSCGNGVTDSDKDNIVAKVDLETYTVTNSLPVGEGPTKMITSGKFLYVANSGGELQNGNTITVYDMSKDSLIDQIEVGIEPIDMEVDVDRNIWVYCNGGEVGNARSLFKIERKFVTDTIVTDSLVHIPHLMIDLGAEKATGPNALAMSRTGRYLYYIDGKTFVRSVHKEDDSADKEAFVGENSDVILNGIDFDYSTGNLYGLIENGGSNGSLLLFTYDDEQQYIFNSEYEVGIQPIFTTFSY</sequence>
<reference evidence="1 2" key="1">
    <citation type="journal article" date="2015" name="Int. J. Syst. Evol. Microbiol.">
        <title>Carboxylicivirga linearis sp. nov., isolated from a sea cucumber culture pond.</title>
        <authorList>
            <person name="Wang F.Q."/>
            <person name="Zhou Y.X."/>
            <person name="Lin X.Z."/>
            <person name="Chen G.J."/>
            <person name="Du Z.J."/>
        </authorList>
    </citation>
    <scope>NUCLEOTIDE SEQUENCE [LARGE SCALE GENOMIC DNA]</scope>
    <source>
        <strain evidence="1 2">FB218</strain>
    </source>
</reference>
<dbReference type="PANTHER" id="PTHR47197">
    <property type="entry name" value="PROTEIN NIRF"/>
    <property type="match status" value="1"/>
</dbReference>
<dbReference type="Proteomes" id="UP000708576">
    <property type="component" value="Unassembled WGS sequence"/>
</dbReference>
<evidence type="ECO:0000313" key="2">
    <source>
        <dbReference type="Proteomes" id="UP000708576"/>
    </source>
</evidence>
<accession>A0ABS5JRK7</accession>
<evidence type="ECO:0008006" key="3">
    <source>
        <dbReference type="Google" id="ProtNLM"/>
    </source>
</evidence>
<name>A0ABS5JRK7_9BACT</name>
<protein>
    <recommendedName>
        <fullName evidence="3">YncE family protein</fullName>
    </recommendedName>
</protein>
<proteinExistence type="predicted"/>
<dbReference type="EMBL" id="JAGUCO010000002">
    <property type="protein sequence ID" value="MBS2097437.1"/>
    <property type="molecule type" value="Genomic_DNA"/>
</dbReference>
<dbReference type="PANTHER" id="PTHR47197:SF3">
    <property type="entry name" value="DIHYDRO-HEME D1 DEHYDROGENASE"/>
    <property type="match status" value="1"/>
</dbReference>
<dbReference type="InterPro" id="IPR031815">
    <property type="entry name" value="DUF5074"/>
</dbReference>
<dbReference type="SUPFAM" id="SSF63829">
    <property type="entry name" value="Calcium-dependent phosphotriesterase"/>
    <property type="match status" value="1"/>
</dbReference>
<dbReference type="Gene3D" id="2.130.10.10">
    <property type="entry name" value="YVTN repeat-like/Quinoprotein amine dehydrogenase"/>
    <property type="match status" value="1"/>
</dbReference>
<comment type="caution">
    <text evidence="1">The sequence shown here is derived from an EMBL/GenBank/DDBJ whole genome shotgun (WGS) entry which is preliminary data.</text>
</comment>
<dbReference type="Pfam" id="PF16819">
    <property type="entry name" value="DUF5074"/>
    <property type="match status" value="1"/>
</dbReference>
<dbReference type="InterPro" id="IPR015943">
    <property type="entry name" value="WD40/YVTN_repeat-like_dom_sf"/>
</dbReference>
<organism evidence="1 2">
    <name type="scientific">Carboxylicivirga linearis</name>
    <dbReference type="NCBI Taxonomy" id="1628157"/>
    <lineage>
        <taxon>Bacteria</taxon>
        <taxon>Pseudomonadati</taxon>
        <taxon>Bacteroidota</taxon>
        <taxon>Bacteroidia</taxon>
        <taxon>Marinilabiliales</taxon>
        <taxon>Marinilabiliaceae</taxon>
        <taxon>Carboxylicivirga</taxon>
    </lineage>
</organism>
<dbReference type="RefSeq" id="WP_212213832.1">
    <property type="nucleotide sequence ID" value="NZ_JAGUCO010000002.1"/>
</dbReference>
<dbReference type="InterPro" id="IPR051200">
    <property type="entry name" value="Host-pathogen_enzymatic-act"/>
</dbReference>
<keyword evidence="2" id="KW-1185">Reference proteome</keyword>
<gene>
    <name evidence="1" type="ORF">KEM10_04040</name>
</gene>